<name>A0A1A9UZR8_GLOAU</name>
<dbReference type="Proteomes" id="UP000078200">
    <property type="component" value="Unassembled WGS sequence"/>
</dbReference>
<dbReference type="AlphaFoldDB" id="A0A1A9UZR8"/>
<dbReference type="VEuPathDB" id="VectorBase:GAUT021121"/>
<reference evidence="1" key="1">
    <citation type="submission" date="2020-05" db="UniProtKB">
        <authorList>
            <consortium name="EnsemblMetazoa"/>
        </authorList>
    </citation>
    <scope>IDENTIFICATION</scope>
    <source>
        <strain evidence="1">TTRI</strain>
    </source>
</reference>
<evidence type="ECO:0000313" key="1">
    <source>
        <dbReference type="EnsemblMetazoa" id="GAUT021121-PA"/>
    </source>
</evidence>
<sequence length="105" mass="11927">MKCHLKIETRQHNTTTTTTTAAVLAAAGAGAGAELQDKTTVHSICHEYSYKSTDIHLHQCCCCLQCIDLLTKKQMKVSLFCICEDVKLQNEIMKILLYFYELKWI</sequence>
<keyword evidence="2" id="KW-1185">Reference proteome</keyword>
<evidence type="ECO:0000313" key="2">
    <source>
        <dbReference type="Proteomes" id="UP000078200"/>
    </source>
</evidence>
<accession>A0A1A9UZR8</accession>
<organism evidence="1 2">
    <name type="scientific">Glossina austeni</name>
    <name type="common">Savannah tsetse fly</name>
    <dbReference type="NCBI Taxonomy" id="7395"/>
    <lineage>
        <taxon>Eukaryota</taxon>
        <taxon>Metazoa</taxon>
        <taxon>Ecdysozoa</taxon>
        <taxon>Arthropoda</taxon>
        <taxon>Hexapoda</taxon>
        <taxon>Insecta</taxon>
        <taxon>Pterygota</taxon>
        <taxon>Neoptera</taxon>
        <taxon>Endopterygota</taxon>
        <taxon>Diptera</taxon>
        <taxon>Brachycera</taxon>
        <taxon>Muscomorpha</taxon>
        <taxon>Hippoboscoidea</taxon>
        <taxon>Glossinidae</taxon>
        <taxon>Glossina</taxon>
    </lineage>
</organism>
<protein>
    <submittedName>
        <fullName evidence="1">Uncharacterized protein</fullName>
    </submittedName>
</protein>
<proteinExistence type="predicted"/>
<dbReference type="EnsemblMetazoa" id="GAUT021121-RA">
    <property type="protein sequence ID" value="GAUT021121-PA"/>
    <property type="gene ID" value="GAUT021121"/>
</dbReference>